<dbReference type="InterPro" id="IPR006680">
    <property type="entry name" value="Amidohydro-rel"/>
</dbReference>
<dbReference type="InterPro" id="IPR002019">
    <property type="entry name" value="Urease_beta-like"/>
</dbReference>
<dbReference type="UniPathway" id="UPA00258">
    <property type="reaction ID" value="UER00370"/>
</dbReference>
<dbReference type="Pfam" id="PF01979">
    <property type="entry name" value="Amidohydro_1"/>
    <property type="match status" value="1"/>
</dbReference>
<dbReference type="SUPFAM" id="SSF51278">
    <property type="entry name" value="Urease, beta-subunit"/>
    <property type="match status" value="1"/>
</dbReference>
<proteinExistence type="inferred from homology"/>
<protein>
    <recommendedName>
        <fullName evidence="3 9">Urease</fullName>
        <ecNumber evidence="2 9">3.5.1.5</ecNumber>
    </recommendedName>
    <alternativeName>
        <fullName evidence="7 9">Urea amidohydrolase</fullName>
    </alternativeName>
</protein>
<dbReference type="SUPFAM" id="SSF51338">
    <property type="entry name" value="Composite domain of metallo-dependent hydrolases"/>
    <property type="match status" value="1"/>
</dbReference>
<dbReference type="Gene3D" id="3.20.20.140">
    <property type="entry name" value="Metal-dependent hydrolases"/>
    <property type="match status" value="1"/>
</dbReference>
<dbReference type="NCBIfam" id="NF009686">
    <property type="entry name" value="PRK13207.1"/>
    <property type="match status" value="1"/>
</dbReference>
<dbReference type="InterPro" id="IPR036461">
    <property type="entry name" value="Urease_betasu_sf"/>
</dbReference>
<dbReference type="InterPro" id="IPR011612">
    <property type="entry name" value="Urease_alpha_N_dom"/>
</dbReference>
<dbReference type="SUPFAM" id="SSF51556">
    <property type="entry name" value="Metallo-dependent hydrolases"/>
    <property type="match status" value="1"/>
</dbReference>
<evidence type="ECO:0000256" key="4">
    <source>
        <dbReference type="ARBA" id="ARBA00022596"/>
    </source>
</evidence>
<keyword evidence="5 9" id="KW-0479">Metal-binding</keyword>
<gene>
    <name evidence="15" type="ORF">PV06_10374</name>
</gene>
<dbReference type="AlphaFoldDB" id="A0A0D2D4Q8"/>
<evidence type="ECO:0000256" key="5">
    <source>
        <dbReference type="ARBA" id="ARBA00022723"/>
    </source>
</evidence>
<evidence type="ECO:0000256" key="8">
    <source>
        <dbReference type="ARBA" id="ARBA00047778"/>
    </source>
</evidence>
<dbReference type="OrthoDB" id="1708534at2759"/>
<dbReference type="InterPro" id="IPR017951">
    <property type="entry name" value="Urease_asu_c"/>
</dbReference>
<sequence>MQLVPKEIDKLLTAQLGFLAQRRLARGVKLNHGEACALIASVLHELVRDGNHTCADLMAIGKQLLGRRHVLPAVGSTLHTVQIEGTFKTGTYLVTVDHPISSDDGDLAKALYGSFLPVPSKNAFPLADASEYEDEKMPGAVVPVKEGRIVLSEGRKRIKLKVTSKGDRPIQIGSHYHFIETNPALDFDRARAYGYHLDIPAGTSVRFEPGDTKTVTLVELSGNKVIRGGNNLATGVVDLSRVDDILTKLQAAGFAHTPEPAGDMAYIDAASMTRADYAGMFGPTTGDLVRLGTTDLWVRVEKDMTSYGDECKFGGGKTLREGMGQASDRRDEEVLDTVITNALIIDWTGIYKADIGIKHGVIKGIGKAGNPDVMAGVHKDLIVGNGTDVVAGEGLIVTAGGFDSHIHLICPQQAYEAIASGVTTFLGGGTGPSSGTNATTCTPGKTLMKQMLQAIDSLPVNYGITGKGNDSSPVALRESCEAGACGLKLHEDWGTTPAAIDTCLSVCDEYDVQCLIHTDTLNESGFVESSIAAFKGRTIHTYHTEGAGGGHAPDIIKVVEHENVLPSSTNPTRPYTRDTLDEHLDMLMVCHHLSKNIPEDVAFAESRIRAETIAAEDVLHDLGAISMMSSDSQAMGRCGEVIMRTWNTAHKNKRQRGPLPEDEGTGADNFRVKRYVSKYTVNPAVAQGMGHLIGSVEVGKVADLVLWRPSTFGTKPQLVLKSGMIAQAMMGDANASIPTVEPIWSRPMFAPLVPQTSITFVSQRSIDSGVVGGYGLTKRVEPVKGCRNVGKRDMKYNDTLPKMKVDPERYTVEADGVVCKAEPATEVGLGQSAYVF</sequence>
<feature type="binding site" evidence="13">
    <location>
        <position position="490"/>
    </location>
    <ligand>
        <name>substrate</name>
    </ligand>
</feature>
<reference evidence="15 16" key="1">
    <citation type="submission" date="2015-01" db="EMBL/GenBank/DDBJ databases">
        <title>The Genome Sequence of Exophiala oligosperma CBS72588.</title>
        <authorList>
            <consortium name="The Broad Institute Genomics Platform"/>
            <person name="Cuomo C."/>
            <person name="de Hoog S."/>
            <person name="Gorbushina A."/>
            <person name="Stielow B."/>
            <person name="Teixiera M."/>
            <person name="Abouelleil A."/>
            <person name="Chapman S.B."/>
            <person name="Priest M."/>
            <person name="Young S.K."/>
            <person name="Wortman J."/>
            <person name="Nusbaum C."/>
            <person name="Birren B."/>
        </authorList>
    </citation>
    <scope>NUCLEOTIDE SEQUENCE [LARGE SCALE GENOMIC DNA]</scope>
    <source>
        <strain evidence="15 16">CBS 72588</strain>
    </source>
</reference>
<dbReference type="EC" id="3.5.1.5" evidence="2 9"/>
<evidence type="ECO:0000256" key="9">
    <source>
        <dbReference type="PIRNR" id="PIRNR001222"/>
    </source>
</evidence>
<feature type="domain" description="Urease" evidence="14">
    <location>
        <begin position="400"/>
        <end position="836"/>
    </location>
</feature>
<keyword evidence="4 9" id="KW-0533">Nickel</keyword>
<dbReference type="HAMAP" id="MF_01953">
    <property type="entry name" value="Urease_alpha"/>
    <property type="match status" value="1"/>
</dbReference>
<dbReference type="InterPro" id="IPR002026">
    <property type="entry name" value="Urease_gamma/gamma-beta_su"/>
</dbReference>
<evidence type="ECO:0000256" key="1">
    <source>
        <dbReference type="ARBA" id="ARBA00004897"/>
    </source>
</evidence>
<evidence type="ECO:0000256" key="2">
    <source>
        <dbReference type="ARBA" id="ARBA00012934"/>
    </source>
</evidence>
<dbReference type="GO" id="GO:0043419">
    <property type="term" value="P:urea catabolic process"/>
    <property type="evidence" value="ECO:0007669"/>
    <property type="project" value="UniProtKB-UniPathway"/>
</dbReference>
<keyword evidence="16" id="KW-1185">Reference proteome</keyword>
<dbReference type="PROSITE" id="PS00145">
    <property type="entry name" value="UREASE_2"/>
    <property type="match status" value="1"/>
</dbReference>
<feature type="binding site" evidence="11">
    <location>
        <position position="517"/>
    </location>
    <ligand>
        <name>Ni(2+)</name>
        <dbReference type="ChEBI" id="CHEBI:49786"/>
        <label>2</label>
    </ligand>
</feature>
<dbReference type="InterPro" id="IPR029754">
    <property type="entry name" value="Urease_Ni-bd"/>
</dbReference>
<dbReference type="RefSeq" id="XP_016257541.1">
    <property type="nucleotide sequence ID" value="XM_016411921.1"/>
</dbReference>
<dbReference type="Pfam" id="PF00547">
    <property type="entry name" value="Urease_gamma"/>
    <property type="match status" value="1"/>
</dbReference>
<dbReference type="HAMAP" id="MF_01954">
    <property type="entry name" value="Urease_beta"/>
    <property type="match status" value="1"/>
</dbReference>
<dbReference type="VEuPathDB" id="FungiDB:PV06_10374"/>
<evidence type="ECO:0000256" key="12">
    <source>
        <dbReference type="PIRSR" id="PIRSR611612-52"/>
    </source>
</evidence>
<dbReference type="EMBL" id="KN847344">
    <property type="protein sequence ID" value="KIW37325.1"/>
    <property type="molecule type" value="Genomic_DNA"/>
</dbReference>
<feature type="binding site" description="via carbamate group" evidence="11">
    <location>
        <position position="488"/>
    </location>
    <ligand>
        <name>Ni(2+)</name>
        <dbReference type="ChEBI" id="CHEBI:49786"/>
        <label>2</label>
    </ligand>
</feature>
<keyword evidence="6 9" id="KW-0378">Hydrolase</keyword>
<dbReference type="PROSITE" id="PS01120">
    <property type="entry name" value="UREASE_1"/>
    <property type="match status" value="1"/>
</dbReference>
<feature type="binding site" evidence="11">
    <location>
        <position position="405"/>
    </location>
    <ligand>
        <name>Ni(2+)</name>
        <dbReference type="ChEBI" id="CHEBI:49786"/>
        <label>1</label>
    </ligand>
</feature>
<feature type="binding site" evidence="11">
    <location>
        <position position="407"/>
    </location>
    <ligand>
        <name>Ni(2+)</name>
        <dbReference type="ChEBI" id="CHEBI:49786"/>
        <label>1</label>
    </ligand>
</feature>
<dbReference type="PROSITE" id="PS51368">
    <property type="entry name" value="UREASE_3"/>
    <property type="match status" value="1"/>
</dbReference>
<dbReference type="SUPFAM" id="SSF54111">
    <property type="entry name" value="Urease, gamma-subunit"/>
    <property type="match status" value="1"/>
</dbReference>
<dbReference type="MEROPS" id="M38.982"/>
<evidence type="ECO:0000256" key="7">
    <source>
        <dbReference type="ARBA" id="ARBA00030395"/>
    </source>
</evidence>
<feature type="binding site" evidence="11">
    <location>
        <position position="543"/>
    </location>
    <ligand>
        <name>Ni(2+)</name>
        <dbReference type="ChEBI" id="CHEBI:49786"/>
        <label>2</label>
    </ligand>
</feature>
<dbReference type="InterPro" id="IPR050112">
    <property type="entry name" value="Urease_alpha_subunit"/>
</dbReference>
<feature type="binding site" evidence="11">
    <location>
        <position position="631"/>
    </location>
    <ligand>
        <name>Ni(2+)</name>
        <dbReference type="ChEBI" id="CHEBI:49786"/>
        <label>1</label>
    </ligand>
</feature>
<dbReference type="InterPro" id="IPR005848">
    <property type="entry name" value="Urease_asu"/>
</dbReference>
<accession>A0A0D2D4Q8</accession>
<dbReference type="GO" id="GO:0009039">
    <property type="term" value="F:urease activity"/>
    <property type="evidence" value="ECO:0007669"/>
    <property type="project" value="UniProtKB-EC"/>
</dbReference>
<dbReference type="NCBIfam" id="TIGR00193">
    <property type="entry name" value="urease_gam"/>
    <property type="match status" value="1"/>
</dbReference>
<evidence type="ECO:0000256" key="6">
    <source>
        <dbReference type="ARBA" id="ARBA00022801"/>
    </source>
</evidence>
<dbReference type="NCBIfam" id="TIGR00192">
    <property type="entry name" value="urease_beta"/>
    <property type="match status" value="1"/>
</dbReference>
<evidence type="ECO:0000256" key="13">
    <source>
        <dbReference type="PROSITE-ProRule" id="PRU00700"/>
    </source>
</evidence>
<dbReference type="CDD" id="cd00375">
    <property type="entry name" value="Urease_alpha"/>
    <property type="match status" value="1"/>
</dbReference>
<dbReference type="Pfam" id="PF00699">
    <property type="entry name" value="Urease_beta"/>
    <property type="match status" value="1"/>
</dbReference>
<feature type="active site" description="Proton donor" evidence="12 13">
    <location>
        <position position="591"/>
    </location>
</feature>
<dbReference type="Pfam" id="PF00449">
    <property type="entry name" value="Urease_alpha"/>
    <property type="match status" value="1"/>
</dbReference>
<dbReference type="PIRSF" id="PIRSF001222">
    <property type="entry name" value="Urease"/>
    <property type="match status" value="1"/>
</dbReference>
<feature type="modified residue" description="N6-carboxylysine" evidence="10">
    <location>
        <position position="488"/>
    </location>
</feature>
<dbReference type="NCBIfam" id="NF009671">
    <property type="entry name" value="PRK13192.1"/>
    <property type="match status" value="1"/>
</dbReference>
<dbReference type="Gene3D" id="2.30.40.10">
    <property type="entry name" value="Urease, subunit C, domain 1"/>
    <property type="match status" value="1"/>
</dbReference>
<organism evidence="15 16">
    <name type="scientific">Exophiala oligosperma</name>
    <dbReference type="NCBI Taxonomy" id="215243"/>
    <lineage>
        <taxon>Eukaryota</taxon>
        <taxon>Fungi</taxon>
        <taxon>Dikarya</taxon>
        <taxon>Ascomycota</taxon>
        <taxon>Pezizomycotina</taxon>
        <taxon>Eurotiomycetes</taxon>
        <taxon>Chaetothyriomycetidae</taxon>
        <taxon>Chaetothyriales</taxon>
        <taxon>Herpotrichiellaceae</taxon>
        <taxon>Exophiala</taxon>
    </lineage>
</organism>
<dbReference type="PANTHER" id="PTHR43440:SF1">
    <property type="entry name" value="UREASE"/>
    <property type="match status" value="1"/>
</dbReference>
<dbReference type="InterPro" id="IPR011059">
    <property type="entry name" value="Metal-dep_hydrolase_composite"/>
</dbReference>
<dbReference type="InterPro" id="IPR032466">
    <property type="entry name" value="Metal_Hydrolase"/>
</dbReference>
<name>A0A0D2D4Q8_9EURO</name>
<dbReference type="InterPro" id="IPR008221">
    <property type="entry name" value="Urease"/>
</dbReference>
<dbReference type="GeneID" id="27362448"/>
<dbReference type="CDD" id="cd00407">
    <property type="entry name" value="Urease_beta"/>
    <property type="match status" value="1"/>
</dbReference>
<dbReference type="PRINTS" id="PR01752">
    <property type="entry name" value="UREASE"/>
</dbReference>
<dbReference type="InterPro" id="IPR036463">
    <property type="entry name" value="Urease_gamma_sf"/>
</dbReference>
<dbReference type="HOGENOM" id="CLU_000980_0_0_1"/>
<dbReference type="Gene3D" id="2.10.150.10">
    <property type="entry name" value="Urease, beta subunit"/>
    <property type="match status" value="1"/>
</dbReference>
<dbReference type="GO" id="GO:0035550">
    <property type="term" value="C:urease complex"/>
    <property type="evidence" value="ECO:0007669"/>
    <property type="project" value="InterPro"/>
</dbReference>
<evidence type="ECO:0000256" key="11">
    <source>
        <dbReference type="PIRSR" id="PIRSR001222-51"/>
    </source>
</evidence>
<dbReference type="Gene3D" id="3.30.280.10">
    <property type="entry name" value="Urease, gamma-like subunit"/>
    <property type="match status" value="1"/>
</dbReference>
<dbReference type="PANTHER" id="PTHR43440">
    <property type="entry name" value="UREASE"/>
    <property type="match status" value="1"/>
</dbReference>
<evidence type="ECO:0000256" key="3">
    <source>
        <dbReference type="ARBA" id="ARBA00013883"/>
    </source>
</evidence>
<dbReference type="CDD" id="cd00390">
    <property type="entry name" value="Urease_gamma"/>
    <property type="match status" value="1"/>
</dbReference>
<evidence type="ECO:0000313" key="15">
    <source>
        <dbReference type="EMBL" id="KIW37325.1"/>
    </source>
</evidence>
<dbReference type="InterPro" id="IPR017950">
    <property type="entry name" value="Urease_AS"/>
</dbReference>
<comment type="cofactor">
    <cofactor evidence="11">
        <name>Ni cation</name>
        <dbReference type="ChEBI" id="CHEBI:25516"/>
    </cofactor>
    <text evidence="11">Binds 2 nickel ions per subunit.</text>
</comment>
<dbReference type="Proteomes" id="UP000053342">
    <property type="component" value="Unassembled WGS sequence"/>
</dbReference>
<feature type="binding site" description="via carbamate group" evidence="11">
    <location>
        <position position="488"/>
    </location>
    <ligand>
        <name>Ni(2+)</name>
        <dbReference type="ChEBI" id="CHEBI:49786"/>
        <label>1</label>
    </ligand>
</feature>
<evidence type="ECO:0000313" key="16">
    <source>
        <dbReference type="Proteomes" id="UP000053342"/>
    </source>
</evidence>
<dbReference type="FunFam" id="3.30.280.10:FF:000001">
    <property type="entry name" value="Urease subunit alpha"/>
    <property type="match status" value="1"/>
</dbReference>
<comment type="pathway">
    <text evidence="1 9">Nitrogen metabolism; urea degradation; CO(2) and NH(3) from urea (urease route): step 1/1.</text>
</comment>
<comment type="PTM">
    <text evidence="10">Carbamylation allows a single lysine to coordinate two nickel ions.</text>
</comment>
<dbReference type="STRING" id="215243.A0A0D2D4Q8"/>
<evidence type="ECO:0000259" key="14">
    <source>
        <dbReference type="PROSITE" id="PS51368"/>
    </source>
</evidence>
<comment type="catalytic activity">
    <reaction evidence="8 9">
        <text>urea + 2 H2O + H(+) = hydrogencarbonate + 2 NH4(+)</text>
        <dbReference type="Rhea" id="RHEA:20557"/>
        <dbReference type="ChEBI" id="CHEBI:15377"/>
        <dbReference type="ChEBI" id="CHEBI:15378"/>
        <dbReference type="ChEBI" id="CHEBI:16199"/>
        <dbReference type="ChEBI" id="CHEBI:17544"/>
        <dbReference type="ChEBI" id="CHEBI:28938"/>
        <dbReference type="EC" id="3.5.1.5"/>
    </reaction>
</comment>
<dbReference type="NCBIfam" id="TIGR01792">
    <property type="entry name" value="urease_alph"/>
    <property type="match status" value="1"/>
</dbReference>
<dbReference type="GO" id="GO:0016151">
    <property type="term" value="F:nickel cation binding"/>
    <property type="evidence" value="ECO:0007669"/>
    <property type="project" value="InterPro"/>
</dbReference>
<evidence type="ECO:0000256" key="10">
    <source>
        <dbReference type="PIRSR" id="PIRSR001222-50"/>
    </source>
</evidence>